<evidence type="ECO:0000313" key="4">
    <source>
        <dbReference type="EnsemblMetazoa" id="XP_024084570.1"/>
    </source>
</evidence>
<dbReference type="PANTHER" id="PTHR10701:SF5">
    <property type="entry name" value="N-ALPHA-ACETYLTRANSFERASE 38, NATC AUXILIARY SUBUNIT"/>
    <property type="match status" value="1"/>
</dbReference>
<dbReference type="Pfam" id="PF01423">
    <property type="entry name" value="LSM"/>
    <property type="match status" value="1"/>
</dbReference>
<accession>A0A8I6SRY5</accession>
<proteinExistence type="inferred from homology"/>
<dbReference type="OMA" id="THEYRCP"/>
<evidence type="ECO:0000256" key="1">
    <source>
        <dbReference type="ARBA" id="ARBA00006850"/>
    </source>
</evidence>
<feature type="region of interest" description="Disordered" evidence="2">
    <location>
        <begin position="96"/>
        <end position="115"/>
    </location>
</feature>
<feature type="domain" description="Sm" evidence="3">
    <location>
        <begin position="13"/>
        <end position="91"/>
    </location>
</feature>
<dbReference type="InterPro" id="IPR001163">
    <property type="entry name" value="Sm_dom_euk/arc"/>
</dbReference>
<dbReference type="GO" id="GO:0003723">
    <property type="term" value="F:RNA binding"/>
    <property type="evidence" value="ECO:0007669"/>
    <property type="project" value="InterPro"/>
</dbReference>
<name>A0A8I6SRY5_CIMLE</name>
<dbReference type="RefSeq" id="XP_014246991.1">
    <property type="nucleotide sequence ID" value="XM_014391505.2"/>
</dbReference>
<dbReference type="InterPro" id="IPR047575">
    <property type="entry name" value="Sm"/>
</dbReference>
<dbReference type="RefSeq" id="XP_024084570.1">
    <property type="nucleotide sequence ID" value="XM_024228802.1"/>
</dbReference>
<evidence type="ECO:0000259" key="3">
    <source>
        <dbReference type="PROSITE" id="PS52002"/>
    </source>
</evidence>
<dbReference type="InterPro" id="IPR050914">
    <property type="entry name" value="snRNP_SmB/NAA38-like"/>
</dbReference>
<dbReference type="Proteomes" id="UP000494040">
    <property type="component" value="Unassembled WGS sequence"/>
</dbReference>
<feature type="compositionally biased region" description="Polar residues" evidence="2">
    <location>
        <begin position="102"/>
        <end position="115"/>
    </location>
</feature>
<dbReference type="CDD" id="cd06168">
    <property type="entry name" value="LSMD1"/>
    <property type="match status" value="1"/>
</dbReference>
<dbReference type="AlphaFoldDB" id="A0A8I6SRY5"/>
<keyword evidence="5" id="KW-1185">Reference proteome</keyword>
<dbReference type="PROSITE" id="PS52002">
    <property type="entry name" value="SM"/>
    <property type="match status" value="1"/>
</dbReference>
<protein>
    <recommendedName>
        <fullName evidence="3">Sm domain-containing protein</fullName>
    </recommendedName>
</protein>
<dbReference type="SUPFAM" id="SSF50182">
    <property type="entry name" value="Sm-like ribonucleoproteins"/>
    <property type="match status" value="1"/>
</dbReference>
<dbReference type="GeneID" id="106665234"/>
<dbReference type="EnsemblMetazoa" id="XM_014391505.2">
    <property type="protein sequence ID" value="XP_014246991.1"/>
    <property type="gene ID" value="LOC106665234"/>
</dbReference>
<evidence type="ECO:0000256" key="2">
    <source>
        <dbReference type="SAM" id="MobiDB-lite"/>
    </source>
</evidence>
<organism evidence="4 5">
    <name type="scientific">Cimex lectularius</name>
    <name type="common">Bed bug</name>
    <name type="synonym">Acanthia lectularia</name>
    <dbReference type="NCBI Taxonomy" id="79782"/>
    <lineage>
        <taxon>Eukaryota</taxon>
        <taxon>Metazoa</taxon>
        <taxon>Ecdysozoa</taxon>
        <taxon>Arthropoda</taxon>
        <taxon>Hexapoda</taxon>
        <taxon>Insecta</taxon>
        <taxon>Pterygota</taxon>
        <taxon>Neoptera</taxon>
        <taxon>Paraneoptera</taxon>
        <taxon>Hemiptera</taxon>
        <taxon>Heteroptera</taxon>
        <taxon>Panheteroptera</taxon>
        <taxon>Cimicomorpha</taxon>
        <taxon>Cimicidae</taxon>
        <taxon>Cimex</taxon>
    </lineage>
</organism>
<dbReference type="OrthoDB" id="368909at2759"/>
<sequence>MGETEGNEIDTKEKLNTLKSWLNKIMKIVMTDGRVLVGTFLCTDRDANVILGACTEYVNFEVRGPFEESRVLGLVMVPGRHIVSIHLDVSNASAEKEHIKSAQESSTSTQEGLYT</sequence>
<reference evidence="4" key="1">
    <citation type="submission" date="2022-01" db="UniProtKB">
        <authorList>
            <consortium name="EnsemblMetazoa"/>
        </authorList>
    </citation>
    <scope>IDENTIFICATION</scope>
</reference>
<dbReference type="GO" id="GO:0031417">
    <property type="term" value="C:NatC complex"/>
    <property type="evidence" value="ECO:0007669"/>
    <property type="project" value="InterPro"/>
</dbReference>
<dbReference type="InterPro" id="IPR034110">
    <property type="entry name" value="LSMD1_Sm"/>
</dbReference>
<dbReference type="SMART" id="SM00651">
    <property type="entry name" value="Sm"/>
    <property type="match status" value="1"/>
</dbReference>
<dbReference type="PANTHER" id="PTHR10701">
    <property type="entry name" value="SMALL NUCLEAR RIBONUCLEOPROTEIN-ASSOCIATED PROTEIN B AND N"/>
    <property type="match status" value="1"/>
</dbReference>
<dbReference type="Gene3D" id="2.30.30.100">
    <property type="match status" value="1"/>
</dbReference>
<evidence type="ECO:0000313" key="5">
    <source>
        <dbReference type="Proteomes" id="UP000494040"/>
    </source>
</evidence>
<dbReference type="KEGG" id="clec:106665234"/>
<dbReference type="FunFam" id="2.30.30.100:FF:000028">
    <property type="entry name" value="N-alpha-acetyltransferase 38, NatC auxiliary subunit"/>
    <property type="match status" value="1"/>
</dbReference>
<dbReference type="EnsemblMetazoa" id="XM_024228802.1">
    <property type="protein sequence ID" value="XP_024084570.1"/>
    <property type="gene ID" value="LOC106665234"/>
</dbReference>
<comment type="similarity">
    <text evidence="1">Belongs to the snRNP Sm proteins family.</text>
</comment>
<dbReference type="InterPro" id="IPR010920">
    <property type="entry name" value="LSM_dom_sf"/>
</dbReference>